<evidence type="ECO:0000256" key="3">
    <source>
        <dbReference type="ARBA" id="ARBA00022692"/>
    </source>
</evidence>
<organism evidence="9 10">
    <name type="scientific">Ranatra chinensis</name>
    <dbReference type="NCBI Taxonomy" id="642074"/>
    <lineage>
        <taxon>Eukaryota</taxon>
        <taxon>Metazoa</taxon>
        <taxon>Ecdysozoa</taxon>
        <taxon>Arthropoda</taxon>
        <taxon>Hexapoda</taxon>
        <taxon>Insecta</taxon>
        <taxon>Pterygota</taxon>
        <taxon>Neoptera</taxon>
        <taxon>Paraneoptera</taxon>
        <taxon>Hemiptera</taxon>
        <taxon>Heteroptera</taxon>
        <taxon>Panheteroptera</taxon>
        <taxon>Nepomorpha</taxon>
        <taxon>Nepidae</taxon>
        <taxon>Ranatrinae</taxon>
        <taxon>Ranatra</taxon>
    </lineage>
</organism>
<dbReference type="PANTHER" id="PTHR21143:SF133">
    <property type="entry name" value="GUSTATORY AND PHEROMONE RECEPTOR 32A-RELATED"/>
    <property type="match status" value="1"/>
</dbReference>
<feature type="transmembrane region" description="Helical" evidence="8">
    <location>
        <begin position="45"/>
        <end position="67"/>
    </location>
</feature>
<evidence type="ECO:0000256" key="6">
    <source>
        <dbReference type="ARBA" id="ARBA00023170"/>
    </source>
</evidence>
<keyword evidence="6 8" id="KW-0675">Receptor</keyword>
<dbReference type="AlphaFoldDB" id="A0ABD0YD28"/>
<accession>A0ABD0YD28</accession>
<evidence type="ECO:0000256" key="5">
    <source>
        <dbReference type="ARBA" id="ARBA00023136"/>
    </source>
</evidence>
<evidence type="ECO:0000256" key="1">
    <source>
        <dbReference type="ARBA" id="ARBA00004651"/>
    </source>
</evidence>
<comment type="function">
    <text evidence="8">Gustatory receptor which mediates acceptance or avoidance behavior, depending on its substrates.</text>
</comment>
<feature type="transmembrane region" description="Helical" evidence="8">
    <location>
        <begin position="248"/>
        <end position="266"/>
    </location>
</feature>
<feature type="transmembrane region" description="Helical" evidence="8">
    <location>
        <begin position="135"/>
        <end position="158"/>
    </location>
</feature>
<protein>
    <recommendedName>
        <fullName evidence="8">Gustatory receptor</fullName>
    </recommendedName>
</protein>
<comment type="caution">
    <text evidence="9">The sequence shown here is derived from an EMBL/GenBank/DDBJ whole genome shotgun (WGS) entry which is preliminary data.</text>
</comment>
<evidence type="ECO:0000256" key="2">
    <source>
        <dbReference type="ARBA" id="ARBA00022475"/>
    </source>
</evidence>
<sequence>MFWQRHRLATTDVWGAIGPLYSMSRWMGLYPWKLSTDGVPPTRPLLTPLMMTIFHAISGPAICYAVVFNSPELWVKLPYLYQIVHRAQTASTYICLGVALTYALVKGRQVTPIYGELAAVDSSLSSLGMVFKYDLFYSLVGIPVRLLLMGIYLVIFFLTHPYRFTFSFSARVIFFVHTLFIHFFRLHFTTIVSLLKAHFLFISDRLQSTGDSCPYLGRTWKLECLVVAHDGLCTAADRANDLFSLQNLVWVNTVFVFLTGNCYLIADGLASGNIVFDNLYLFDVIVLSVYWGAELWETVYEAKTAKDESRRFTKILFDLLLKDRTGELSTNKILSLHVDMSKEVEFTACGFFPLDYTLFHSMIAATATYLIVLAQYSEI</sequence>
<proteinExistence type="inferred from homology"/>
<dbReference type="GO" id="GO:0005886">
    <property type="term" value="C:plasma membrane"/>
    <property type="evidence" value="ECO:0007669"/>
    <property type="project" value="UniProtKB-SubCell"/>
</dbReference>
<evidence type="ECO:0000256" key="8">
    <source>
        <dbReference type="RuleBase" id="RU363108"/>
    </source>
</evidence>
<evidence type="ECO:0000256" key="4">
    <source>
        <dbReference type="ARBA" id="ARBA00022989"/>
    </source>
</evidence>
<comment type="similarity">
    <text evidence="8">Belongs to the insect chemoreceptor superfamily. Gustatory receptor (GR) family.</text>
</comment>
<evidence type="ECO:0000313" key="9">
    <source>
        <dbReference type="EMBL" id="KAL1129137.1"/>
    </source>
</evidence>
<keyword evidence="5 8" id="KW-0472">Membrane</keyword>
<keyword evidence="4 8" id="KW-1133">Transmembrane helix</keyword>
<keyword evidence="2 8" id="KW-1003">Cell membrane</keyword>
<gene>
    <name evidence="9" type="ORF">AAG570_013668</name>
</gene>
<dbReference type="PANTHER" id="PTHR21143">
    <property type="entry name" value="INVERTEBRATE GUSTATORY RECEPTOR"/>
    <property type="match status" value="1"/>
</dbReference>
<evidence type="ECO:0000313" key="10">
    <source>
        <dbReference type="Proteomes" id="UP001558652"/>
    </source>
</evidence>
<keyword evidence="3 8" id="KW-0812">Transmembrane</keyword>
<dbReference type="Proteomes" id="UP001558652">
    <property type="component" value="Unassembled WGS sequence"/>
</dbReference>
<name>A0ABD0YD28_9HEMI</name>
<dbReference type="EMBL" id="JBFDAA010000009">
    <property type="protein sequence ID" value="KAL1129137.1"/>
    <property type="molecule type" value="Genomic_DNA"/>
</dbReference>
<comment type="subcellular location">
    <subcellularLocation>
        <location evidence="1 8">Cell membrane</location>
        <topology evidence="1 8">Multi-pass membrane protein</topology>
    </subcellularLocation>
</comment>
<keyword evidence="10" id="KW-1185">Reference proteome</keyword>
<dbReference type="InterPro" id="IPR013604">
    <property type="entry name" value="7TM_chemorcpt"/>
</dbReference>
<comment type="caution">
    <text evidence="8">Lacks conserved residue(s) required for the propagation of feature annotation.</text>
</comment>
<dbReference type="Pfam" id="PF08395">
    <property type="entry name" value="7tm_7"/>
    <property type="match status" value="1"/>
</dbReference>
<feature type="transmembrane region" description="Helical" evidence="8">
    <location>
        <begin position="164"/>
        <end position="184"/>
    </location>
</feature>
<dbReference type="GO" id="GO:0007165">
    <property type="term" value="P:signal transduction"/>
    <property type="evidence" value="ECO:0007669"/>
    <property type="project" value="UniProtKB-KW"/>
</dbReference>
<keyword evidence="7 8" id="KW-0807">Transducer</keyword>
<evidence type="ECO:0000256" key="7">
    <source>
        <dbReference type="ARBA" id="ARBA00023224"/>
    </source>
</evidence>
<feature type="transmembrane region" description="Helical" evidence="8">
    <location>
        <begin position="87"/>
        <end position="105"/>
    </location>
</feature>
<reference evidence="9 10" key="1">
    <citation type="submission" date="2024-07" db="EMBL/GenBank/DDBJ databases">
        <title>Chromosome-level genome assembly of the water stick insect Ranatra chinensis (Heteroptera: Nepidae).</title>
        <authorList>
            <person name="Liu X."/>
        </authorList>
    </citation>
    <scope>NUCLEOTIDE SEQUENCE [LARGE SCALE GENOMIC DNA]</scope>
    <source>
        <strain evidence="9">Cailab_2021Rc</strain>
        <tissue evidence="9">Muscle</tissue>
    </source>
</reference>